<dbReference type="EMBL" id="JANPWB010000014">
    <property type="protein sequence ID" value="KAJ1097471.1"/>
    <property type="molecule type" value="Genomic_DNA"/>
</dbReference>
<evidence type="ECO:0000256" key="1">
    <source>
        <dbReference type="SAM" id="MobiDB-lite"/>
    </source>
</evidence>
<sequence>MLLKSPCRLSDIPATSGAGSGTAARFSLEDPVPPGFHDNGDADTSTGNPDIRVPEGIEGEDGLRARDARRNENADGGAGRRDKRPEDPGKRRKNGETQETSDQGRLEVQRRPEGR</sequence>
<reference evidence="2" key="1">
    <citation type="journal article" date="2022" name="bioRxiv">
        <title>Sequencing and chromosome-scale assembly of the giantPleurodeles waltlgenome.</title>
        <authorList>
            <person name="Brown T."/>
            <person name="Elewa A."/>
            <person name="Iarovenko S."/>
            <person name="Subramanian E."/>
            <person name="Araus A.J."/>
            <person name="Petzold A."/>
            <person name="Susuki M."/>
            <person name="Suzuki K.-i.T."/>
            <person name="Hayashi T."/>
            <person name="Toyoda A."/>
            <person name="Oliveira C."/>
            <person name="Osipova E."/>
            <person name="Leigh N.D."/>
            <person name="Simon A."/>
            <person name="Yun M.H."/>
        </authorList>
    </citation>
    <scope>NUCLEOTIDE SEQUENCE</scope>
    <source>
        <strain evidence="2">20211129_DDA</strain>
        <tissue evidence="2">Liver</tissue>
    </source>
</reference>
<proteinExistence type="predicted"/>
<accession>A0AAV7M115</accession>
<dbReference type="Proteomes" id="UP001066276">
    <property type="component" value="Chromosome 10"/>
</dbReference>
<organism evidence="2 3">
    <name type="scientific">Pleurodeles waltl</name>
    <name type="common">Iberian ribbed newt</name>
    <dbReference type="NCBI Taxonomy" id="8319"/>
    <lineage>
        <taxon>Eukaryota</taxon>
        <taxon>Metazoa</taxon>
        <taxon>Chordata</taxon>
        <taxon>Craniata</taxon>
        <taxon>Vertebrata</taxon>
        <taxon>Euteleostomi</taxon>
        <taxon>Amphibia</taxon>
        <taxon>Batrachia</taxon>
        <taxon>Caudata</taxon>
        <taxon>Salamandroidea</taxon>
        <taxon>Salamandridae</taxon>
        <taxon>Pleurodelinae</taxon>
        <taxon>Pleurodeles</taxon>
    </lineage>
</organism>
<evidence type="ECO:0000313" key="3">
    <source>
        <dbReference type="Proteomes" id="UP001066276"/>
    </source>
</evidence>
<feature type="compositionally biased region" description="Low complexity" evidence="1">
    <location>
        <begin position="14"/>
        <end position="24"/>
    </location>
</feature>
<keyword evidence="3" id="KW-1185">Reference proteome</keyword>
<feature type="compositionally biased region" description="Basic and acidic residues" evidence="1">
    <location>
        <begin position="102"/>
        <end position="115"/>
    </location>
</feature>
<name>A0AAV7M115_PLEWA</name>
<feature type="region of interest" description="Disordered" evidence="1">
    <location>
        <begin position="1"/>
        <end position="115"/>
    </location>
</feature>
<feature type="compositionally biased region" description="Basic and acidic residues" evidence="1">
    <location>
        <begin position="61"/>
        <end position="89"/>
    </location>
</feature>
<evidence type="ECO:0000313" key="2">
    <source>
        <dbReference type="EMBL" id="KAJ1097471.1"/>
    </source>
</evidence>
<comment type="caution">
    <text evidence="2">The sequence shown here is derived from an EMBL/GenBank/DDBJ whole genome shotgun (WGS) entry which is preliminary data.</text>
</comment>
<dbReference type="AlphaFoldDB" id="A0AAV7M115"/>
<protein>
    <submittedName>
        <fullName evidence="2">Uncharacterized protein</fullName>
    </submittedName>
</protein>
<gene>
    <name evidence="2" type="ORF">NDU88_002589</name>
</gene>